<dbReference type="Proteomes" id="UP000828251">
    <property type="component" value="Unassembled WGS sequence"/>
</dbReference>
<comment type="caution">
    <text evidence="2">The sequence shown here is derived from an EMBL/GenBank/DDBJ whole genome shotgun (WGS) entry which is preliminary data.</text>
</comment>
<evidence type="ECO:0000259" key="1">
    <source>
        <dbReference type="Pfam" id="PF14111"/>
    </source>
</evidence>
<evidence type="ECO:0000313" key="3">
    <source>
        <dbReference type="Proteomes" id="UP000828251"/>
    </source>
</evidence>
<proteinExistence type="predicted"/>
<dbReference type="OrthoDB" id="995287at2759"/>
<reference evidence="2 3" key="1">
    <citation type="journal article" date="2021" name="Plant Biotechnol. J.">
        <title>Multi-omics assisted identification of the key and species-specific regulatory components of drought-tolerant mechanisms in Gossypium stocksii.</title>
        <authorList>
            <person name="Yu D."/>
            <person name="Ke L."/>
            <person name="Zhang D."/>
            <person name="Wu Y."/>
            <person name="Sun Y."/>
            <person name="Mei J."/>
            <person name="Sun J."/>
            <person name="Sun Y."/>
        </authorList>
    </citation>
    <scope>NUCLEOTIDE SEQUENCE [LARGE SCALE GENOMIC DNA]</scope>
    <source>
        <strain evidence="3">cv. E1</strain>
        <tissue evidence="2">Leaf</tissue>
    </source>
</reference>
<evidence type="ECO:0000313" key="2">
    <source>
        <dbReference type="EMBL" id="KAH1122228.1"/>
    </source>
</evidence>
<name>A0A9D3WF63_9ROSI</name>
<dbReference type="EMBL" id="JAIQCV010000002">
    <property type="protein sequence ID" value="KAH1122228.1"/>
    <property type="molecule type" value="Genomic_DNA"/>
</dbReference>
<keyword evidence="3" id="KW-1185">Reference proteome</keyword>
<dbReference type="AlphaFoldDB" id="A0A9D3WF63"/>
<gene>
    <name evidence="2" type="ORF">J1N35_005388</name>
</gene>
<protein>
    <recommendedName>
        <fullName evidence="1">DUF4283 domain-containing protein</fullName>
    </recommendedName>
</protein>
<dbReference type="InterPro" id="IPR025558">
    <property type="entry name" value="DUF4283"/>
</dbReference>
<dbReference type="Pfam" id="PF14111">
    <property type="entry name" value="DUF4283"/>
    <property type="match status" value="1"/>
</dbReference>
<accession>A0A9D3WF63</accession>
<organism evidence="2 3">
    <name type="scientific">Gossypium stocksii</name>
    <dbReference type="NCBI Taxonomy" id="47602"/>
    <lineage>
        <taxon>Eukaryota</taxon>
        <taxon>Viridiplantae</taxon>
        <taxon>Streptophyta</taxon>
        <taxon>Embryophyta</taxon>
        <taxon>Tracheophyta</taxon>
        <taxon>Spermatophyta</taxon>
        <taxon>Magnoliopsida</taxon>
        <taxon>eudicotyledons</taxon>
        <taxon>Gunneridae</taxon>
        <taxon>Pentapetalae</taxon>
        <taxon>rosids</taxon>
        <taxon>malvids</taxon>
        <taxon>Malvales</taxon>
        <taxon>Malvaceae</taxon>
        <taxon>Malvoideae</taxon>
        <taxon>Gossypium</taxon>
    </lineage>
</organism>
<sequence>MNVSKVSSDDRIGDGINTDEERNTKKVWFKVVGGESMDNMMVDSPSVREVSWKEKLLGGNGSESCDLFSDGDLVIKDGDILQSSIDGIPTIDFSDQLRNILVRDMETTVIVKLLSRNIGYGVLHNHITSLWKPPQPFRLMDIENGYYLVRFQSRVNYDSALTQGPCIVFRHYLTVQL</sequence>
<feature type="domain" description="DUF4283" evidence="1">
    <location>
        <begin position="106"/>
        <end position="176"/>
    </location>
</feature>